<proteinExistence type="predicted"/>
<dbReference type="AlphaFoldDB" id="A0A4U6BQM9"/>
<dbReference type="Pfam" id="PF21973">
    <property type="entry name" value="DUF6925"/>
    <property type="match status" value="1"/>
</dbReference>
<dbReference type="InterPro" id="IPR053838">
    <property type="entry name" value="DUF6925"/>
</dbReference>
<organism evidence="1 2">
    <name type="scientific">Afipia massiliensis</name>
    <dbReference type="NCBI Taxonomy" id="211460"/>
    <lineage>
        <taxon>Bacteria</taxon>
        <taxon>Pseudomonadati</taxon>
        <taxon>Pseudomonadota</taxon>
        <taxon>Alphaproteobacteria</taxon>
        <taxon>Hyphomicrobiales</taxon>
        <taxon>Nitrobacteraceae</taxon>
        <taxon>Afipia</taxon>
    </lineage>
</organism>
<dbReference type="STRING" id="211460.YH63_12765"/>
<dbReference type="EMBL" id="LBIA02000001">
    <property type="protein sequence ID" value="TKT71024.1"/>
    <property type="molecule type" value="Genomic_DNA"/>
</dbReference>
<evidence type="ECO:0000313" key="2">
    <source>
        <dbReference type="Proteomes" id="UP000034832"/>
    </source>
</evidence>
<dbReference type="Proteomes" id="UP000034832">
    <property type="component" value="Unassembled WGS sequence"/>
</dbReference>
<dbReference type="RefSeq" id="WP_046828361.1">
    <property type="nucleotide sequence ID" value="NZ_LBIA02000001.1"/>
</dbReference>
<dbReference type="OrthoDB" id="3569535at2"/>
<accession>A0A4U6BQM9</accession>
<name>A0A4U6BQM9_9BRAD</name>
<comment type="caution">
    <text evidence="1">The sequence shown here is derived from an EMBL/GenBank/DDBJ whole genome shotgun (WGS) entry which is preliminary data.</text>
</comment>
<reference evidence="1" key="1">
    <citation type="submission" date="2019-04" db="EMBL/GenBank/DDBJ databases">
        <title>Whole genome sequencing of cave bacteria.</title>
        <authorList>
            <person name="Gan H.M."/>
            <person name="Barton H."/>
            <person name="Savka M.A."/>
        </authorList>
    </citation>
    <scope>NUCLEOTIDE SEQUENCE [LARGE SCALE GENOMIC DNA]</scope>
    <source>
        <strain evidence="1">LC387</strain>
    </source>
</reference>
<keyword evidence="2" id="KW-1185">Reference proteome</keyword>
<sequence length="338" mass="37234">MAQMANIVDLLTEQIANPDTQWSLGTFGGIAEFSRDRDEPVTLTTSDSSVSAVTARGGIAIKLRDDLRPFASESITRKDWSHRVALCLPQDTCAMNRRTVLTELSHDAAALREDDRDDVLFDLGLDALQADLCVRIRDADVIARLRSCLNRPVFEPDNPAMSIILAANPHRVFISRAGRVEVYQPIPAPTGKSPEGPHTHVLPKLLRSRRTHPATEPVPDGWIPCAHLYPAHPAKDARGMAQTFDVTRHDAFQHLLDRHGHAEAVAAKKRTVAAIANDVSPDSQHTAQDRVARANVRIAIRQLMAAQHPSRSLPAWRAMFDPVEATGEDDDDTLQIGH</sequence>
<evidence type="ECO:0000313" key="1">
    <source>
        <dbReference type="EMBL" id="TKT71024.1"/>
    </source>
</evidence>
<protein>
    <submittedName>
        <fullName evidence="1">Uncharacterized protein</fullName>
    </submittedName>
</protein>
<gene>
    <name evidence="1" type="ORF">YH63_006165</name>
</gene>